<keyword evidence="6" id="KW-0472">Membrane</keyword>
<dbReference type="InterPro" id="IPR050525">
    <property type="entry name" value="ECM_Assembly_Org"/>
</dbReference>
<evidence type="ECO:0000259" key="7">
    <source>
        <dbReference type="PROSITE" id="PS50234"/>
    </source>
</evidence>
<evidence type="ECO:0000256" key="2">
    <source>
        <dbReference type="ARBA" id="ARBA00022525"/>
    </source>
</evidence>
<dbReference type="InterPro" id="IPR002035">
    <property type="entry name" value="VWF_A"/>
</dbReference>
<dbReference type="PANTHER" id="PTHR24020">
    <property type="entry name" value="COLLAGEN ALPHA"/>
    <property type="match status" value="1"/>
</dbReference>
<keyword evidence="6" id="KW-1133">Transmembrane helix</keyword>
<dbReference type="PANTHER" id="PTHR24020:SF87">
    <property type="entry name" value="COLLAGEN ALPHA-1(VI) CHAIN-LIKE"/>
    <property type="match status" value="1"/>
</dbReference>
<keyword evidence="4" id="KW-0677">Repeat</keyword>
<evidence type="ECO:0000313" key="9">
    <source>
        <dbReference type="Proteomes" id="UP000694549"/>
    </source>
</evidence>
<evidence type="ECO:0000256" key="6">
    <source>
        <dbReference type="SAM" id="Phobius"/>
    </source>
</evidence>
<evidence type="ECO:0000256" key="4">
    <source>
        <dbReference type="ARBA" id="ARBA00022737"/>
    </source>
</evidence>
<organism evidence="8 9">
    <name type="scientific">Anas zonorhyncha</name>
    <name type="common">Eastern spot-billed duck</name>
    <dbReference type="NCBI Taxonomy" id="75864"/>
    <lineage>
        <taxon>Eukaryota</taxon>
        <taxon>Metazoa</taxon>
        <taxon>Chordata</taxon>
        <taxon>Craniata</taxon>
        <taxon>Vertebrata</taxon>
        <taxon>Euteleostomi</taxon>
        <taxon>Archelosauria</taxon>
        <taxon>Archosauria</taxon>
        <taxon>Dinosauria</taxon>
        <taxon>Saurischia</taxon>
        <taxon>Theropoda</taxon>
        <taxon>Coelurosauria</taxon>
        <taxon>Aves</taxon>
        <taxon>Neognathae</taxon>
        <taxon>Galloanserae</taxon>
        <taxon>Anseriformes</taxon>
        <taxon>Anatidae</taxon>
        <taxon>Anatinae</taxon>
        <taxon>Anas</taxon>
    </lineage>
</organism>
<accession>A0A8B9VLA8</accession>
<dbReference type="AlphaFoldDB" id="A0A8B9VLA8"/>
<keyword evidence="5" id="KW-0325">Glycoprotein</keyword>
<proteinExistence type="predicted"/>
<dbReference type="Ensembl" id="ENSAZOT00000024625.1">
    <property type="protein sequence ID" value="ENSAZOP00000022930.1"/>
    <property type="gene ID" value="ENSAZOG00000014827.1"/>
</dbReference>
<dbReference type="SMART" id="SM00327">
    <property type="entry name" value="VWA"/>
    <property type="match status" value="1"/>
</dbReference>
<protein>
    <recommendedName>
        <fullName evidence="7">VWFA domain-containing protein</fullName>
    </recommendedName>
</protein>
<sequence>MAGAKRVFVGITMPGEYLLYLILVFHLPSAIYSATPAGCKNVHYDLVFILDASSSVGKEDFEKVRQWVANLVETFEIGPDKTRVGVVRYSDRPTTEFELGKYKTREEIKEAARKIKYYGGNTNTGDALRYINTYSFSKEAGGRLSDRTVKKVAILLTDGRSQDYVLDPATAARQAGIRIFAVGVGEALKEELDEIASEPKSAHVFHVSDYNVCVCCLLKKSFAHLTEYNAICPWLSEPVLGPHISAYHSLLNPKGLLGSSLLQSVIIVTCQGVCFQLHWWVCWGEIKPLKGQVKGKSLVVLDTEKFKGKVDC</sequence>
<dbReference type="PRINTS" id="PR00453">
    <property type="entry name" value="VWFADOMAIN"/>
</dbReference>
<dbReference type="FunFam" id="3.40.50.410:FF:000004">
    <property type="entry name" value="collagen alpha-6(VI) chain"/>
    <property type="match status" value="1"/>
</dbReference>
<dbReference type="Pfam" id="PF00092">
    <property type="entry name" value="VWA"/>
    <property type="match status" value="1"/>
</dbReference>
<dbReference type="Proteomes" id="UP000694549">
    <property type="component" value="Unplaced"/>
</dbReference>
<comment type="subcellular location">
    <subcellularLocation>
        <location evidence="1">Secreted</location>
    </subcellularLocation>
</comment>
<evidence type="ECO:0000256" key="1">
    <source>
        <dbReference type="ARBA" id="ARBA00004613"/>
    </source>
</evidence>
<name>A0A8B9VLA8_9AVES</name>
<keyword evidence="9" id="KW-1185">Reference proteome</keyword>
<evidence type="ECO:0000256" key="3">
    <source>
        <dbReference type="ARBA" id="ARBA00022729"/>
    </source>
</evidence>
<reference evidence="8" key="1">
    <citation type="submission" date="2025-08" db="UniProtKB">
        <authorList>
            <consortium name="Ensembl"/>
        </authorList>
    </citation>
    <scope>IDENTIFICATION</scope>
</reference>
<dbReference type="PROSITE" id="PS50234">
    <property type="entry name" value="VWFA"/>
    <property type="match status" value="1"/>
</dbReference>
<keyword evidence="2" id="KW-0964">Secreted</keyword>
<dbReference type="Gene3D" id="3.40.50.410">
    <property type="entry name" value="von Willebrand factor, type A domain"/>
    <property type="match status" value="1"/>
</dbReference>
<reference evidence="8" key="2">
    <citation type="submission" date="2025-09" db="UniProtKB">
        <authorList>
            <consortium name="Ensembl"/>
        </authorList>
    </citation>
    <scope>IDENTIFICATION</scope>
</reference>
<evidence type="ECO:0000256" key="5">
    <source>
        <dbReference type="ARBA" id="ARBA00023180"/>
    </source>
</evidence>
<dbReference type="SUPFAM" id="SSF53300">
    <property type="entry name" value="vWA-like"/>
    <property type="match status" value="1"/>
</dbReference>
<dbReference type="InterPro" id="IPR036465">
    <property type="entry name" value="vWFA_dom_sf"/>
</dbReference>
<feature type="domain" description="VWFA" evidence="7">
    <location>
        <begin position="45"/>
        <end position="225"/>
    </location>
</feature>
<feature type="transmembrane region" description="Helical" evidence="6">
    <location>
        <begin position="7"/>
        <end position="27"/>
    </location>
</feature>
<keyword evidence="6" id="KW-0812">Transmembrane</keyword>
<keyword evidence="3" id="KW-0732">Signal</keyword>
<dbReference type="GO" id="GO:0005576">
    <property type="term" value="C:extracellular region"/>
    <property type="evidence" value="ECO:0007669"/>
    <property type="project" value="UniProtKB-SubCell"/>
</dbReference>
<evidence type="ECO:0000313" key="8">
    <source>
        <dbReference type="Ensembl" id="ENSAZOP00000022930.1"/>
    </source>
</evidence>